<gene>
    <name evidence="1" type="ORF">MON41_17710</name>
</gene>
<evidence type="ECO:0000313" key="1">
    <source>
        <dbReference type="EMBL" id="MCI0755549.1"/>
    </source>
</evidence>
<keyword evidence="2" id="KW-1185">Reference proteome</keyword>
<protein>
    <submittedName>
        <fullName evidence="1">DUF4917 family protein</fullName>
    </submittedName>
</protein>
<dbReference type="InterPro" id="IPR032581">
    <property type="entry name" value="DUF4917"/>
</dbReference>
<sequence>MVEVVSFEAAMEGLNGAKKRHLLLGNGFSIALKPNIFTYGSLYENADFSAVPHVKKLFQALGTQDFEVVIKHLQDAARVVEVYRPSAKTLARRLRNDAAAIKDALVTAIAKRHPDRPYDVTAEQYAACRAFLGRFDHLFTLNYDVLLYWALMQEEVDERVFRHDDGFRHPEDEPDQPWVSWQQGNSATVSYLHGALHLFDAGSEITKYTWSKTDKPIVEQIGRPWRKRSTRSSWRKGKARPSSSASCTAATCTRRCAASKPAAPRRATRWWCSVIRSPQMTGMSSGASPRAPAAT</sequence>
<accession>A0ABS9W8D5</accession>
<dbReference type="Pfam" id="PF16263">
    <property type="entry name" value="DUF4917"/>
    <property type="match status" value="1"/>
</dbReference>
<reference evidence="1 2" key="1">
    <citation type="submission" date="2022-03" db="EMBL/GenBank/DDBJ databases">
        <title>Complete genome analysis of Roseomonas KG 17.1 : a prolific producer of plant growth promoters.</title>
        <authorList>
            <person name="Saadouli I."/>
            <person name="Najjari A."/>
            <person name="Mosbah A."/>
            <person name="Ouzari H.I."/>
        </authorList>
    </citation>
    <scope>NUCLEOTIDE SEQUENCE [LARGE SCALE GENOMIC DNA]</scope>
    <source>
        <strain evidence="1 2">KG17-1</strain>
    </source>
</reference>
<evidence type="ECO:0000313" key="2">
    <source>
        <dbReference type="Proteomes" id="UP001201985"/>
    </source>
</evidence>
<organism evidence="1 2">
    <name type="scientific">Teichococcus vastitatis</name>
    <dbReference type="NCBI Taxonomy" id="2307076"/>
    <lineage>
        <taxon>Bacteria</taxon>
        <taxon>Pseudomonadati</taxon>
        <taxon>Pseudomonadota</taxon>
        <taxon>Alphaproteobacteria</taxon>
        <taxon>Acetobacterales</taxon>
        <taxon>Roseomonadaceae</taxon>
        <taxon>Roseomonas</taxon>
    </lineage>
</organism>
<proteinExistence type="predicted"/>
<comment type="caution">
    <text evidence="1">The sequence shown here is derived from an EMBL/GenBank/DDBJ whole genome shotgun (WGS) entry which is preliminary data.</text>
</comment>
<dbReference type="EMBL" id="JALBUU010000035">
    <property type="protein sequence ID" value="MCI0755549.1"/>
    <property type="molecule type" value="Genomic_DNA"/>
</dbReference>
<dbReference type="Proteomes" id="UP001201985">
    <property type="component" value="Unassembled WGS sequence"/>
</dbReference>
<name>A0ABS9W8D5_9PROT</name>